<evidence type="ECO:0000256" key="1">
    <source>
        <dbReference type="SAM" id="SignalP"/>
    </source>
</evidence>
<dbReference type="GO" id="GO:0005737">
    <property type="term" value="C:cytoplasm"/>
    <property type="evidence" value="ECO:0007669"/>
    <property type="project" value="TreeGrafter"/>
</dbReference>
<evidence type="ECO:0008006" key="4">
    <source>
        <dbReference type="Google" id="ProtNLM"/>
    </source>
</evidence>
<dbReference type="InterPro" id="IPR021454">
    <property type="entry name" value="DUF3105"/>
</dbReference>
<feature type="signal peptide" evidence="1">
    <location>
        <begin position="1"/>
        <end position="19"/>
    </location>
</feature>
<evidence type="ECO:0000313" key="2">
    <source>
        <dbReference type="EMBL" id="PAV83076.1"/>
    </source>
</evidence>
<protein>
    <recommendedName>
        <fullName evidence="4">DUF3105 domain-containing protein</fullName>
    </recommendedName>
</protein>
<name>A0A2A2L9Z5_9BILA</name>
<evidence type="ECO:0000313" key="3">
    <source>
        <dbReference type="Proteomes" id="UP000218231"/>
    </source>
</evidence>
<dbReference type="Pfam" id="PF11303">
    <property type="entry name" value="DUF3105"/>
    <property type="match status" value="1"/>
</dbReference>
<organism evidence="2 3">
    <name type="scientific">Diploscapter pachys</name>
    <dbReference type="NCBI Taxonomy" id="2018661"/>
    <lineage>
        <taxon>Eukaryota</taxon>
        <taxon>Metazoa</taxon>
        <taxon>Ecdysozoa</taxon>
        <taxon>Nematoda</taxon>
        <taxon>Chromadorea</taxon>
        <taxon>Rhabditida</taxon>
        <taxon>Rhabditina</taxon>
        <taxon>Rhabditomorpha</taxon>
        <taxon>Rhabditoidea</taxon>
        <taxon>Rhabditidae</taxon>
        <taxon>Diploscapter</taxon>
    </lineage>
</organism>
<reference evidence="2 3" key="1">
    <citation type="journal article" date="2017" name="Curr. Biol.">
        <title>Genome architecture and evolution of a unichromosomal asexual nematode.</title>
        <authorList>
            <person name="Fradin H."/>
            <person name="Zegar C."/>
            <person name="Gutwein M."/>
            <person name="Lucas J."/>
            <person name="Kovtun M."/>
            <person name="Corcoran D."/>
            <person name="Baugh L.R."/>
            <person name="Kiontke K."/>
            <person name="Gunsalus K."/>
            <person name="Fitch D.H."/>
            <person name="Piano F."/>
        </authorList>
    </citation>
    <scope>NUCLEOTIDE SEQUENCE [LARGE SCALE GENOMIC DNA]</scope>
    <source>
        <strain evidence="2">PF1309</strain>
    </source>
</reference>
<dbReference type="EMBL" id="LIAE01006998">
    <property type="protein sequence ID" value="PAV83076.1"/>
    <property type="molecule type" value="Genomic_DNA"/>
</dbReference>
<keyword evidence="3" id="KW-1185">Reference proteome</keyword>
<accession>A0A2A2L9Z5</accession>
<comment type="caution">
    <text evidence="2">The sequence shown here is derived from an EMBL/GenBank/DDBJ whole genome shotgun (WGS) entry which is preliminary data.</text>
</comment>
<gene>
    <name evidence="2" type="ORF">WR25_02604</name>
</gene>
<proteinExistence type="predicted"/>
<dbReference type="OrthoDB" id="5960270at2759"/>
<dbReference type="Proteomes" id="UP000218231">
    <property type="component" value="Unassembled WGS sequence"/>
</dbReference>
<dbReference type="PANTHER" id="PTHR34179:SF1">
    <property type="entry name" value="TUMOR PROTEIN P53-INDUCIBLE PROTEIN 13"/>
    <property type="match status" value="1"/>
</dbReference>
<keyword evidence="1" id="KW-0732">Signal</keyword>
<feature type="chain" id="PRO_5012200838" description="DUF3105 domain-containing protein" evidence="1">
    <location>
        <begin position="20"/>
        <end position="239"/>
    </location>
</feature>
<dbReference type="STRING" id="2018661.A0A2A2L9Z5"/>
<dbReference type="PANTHER" id="PTHR34179">
    <property type="entry name" value="TUMOR PROTEIN P53-INDUCIBLE PROTEIN 13"/>
    <property type="match status" value="1"/>
</dbReference>
<sequence length="239" mass="27495">MGTCKWVLLILGLVTKSDGYMGAVMGKLTTCDDAKTDLEVDWNPKDFSAFTCQSQEFYPIKKSIQPTIFDMVAINSSYNPRTDQVSHKCMNGELVYEDTIPVRGDHRPNWARFGEYLYVPVQRWLHNLEHGAIVMLYHPCADPNEVSTLRKIVTGCLYRHVITPYKKLSRDKPLALVGWGAKMEMNYVNEQMTLGFIKNFSRRAPEDIERDGLYDEYLIMPARIVNDAMDNNVCYTYIP</sequence>
<dbReference type="AlphaFoldDB" id="A0A2A2L9Z5"/>